<keyword evidence="3" id="KW-0539">Nucleus</keyword>
<dbReference type="InterPro" id="IPR003107">
    <property type="entry name" value="HAT"/>
</dbReference>
<sequence length="1065" mass="120870">MEPSSPATTATFPAAVEEHETYPPMSPQSHSSDEDTPLQAAPAKYELKAGIRAWAGLETKPAKDYYVDAKGDHDNLAFGSLYRMDVARYRSQNMMEAFGLNHLRFGSSHIDLDSDLDGMDNKVRAGGRYYSAKNAVSERNKGFKHLKIFKGNTSVMLAEDFVPFGTQSLPLKSTTVEQELEESWEDEILRRTREFNKMSRERPHDEKVWLAFAQFQDKVASTQPQKAARLQTTERKISILEKAVELNPDSEELLLCLLKSYGKRDNTETLLTKWEQILTKHPDSSTLWKQYLLLCQGEFSRFKVSEIRKSYVYAVQALSAACTKLCRQDNKSMDSKSSSLVQLEVGLVDIFVNLCRFEWQTGHRELATGLFQAQMEFSLFAPPLYLTTSSKQRLFEHFWNSGGARIGEDGALGWSEWLAKDEESRQKLSMQENSQETETGGWSGWFDPSLGNTETNDLSNKSLEPSLTDGNDAEDLDAEDSPAQDDVESLLKKLGIDVDAESNSEVKDAETWNRWASMELSRDNQQWMPLHENYGSIHCGDAPSGEDNDQLSRVILFEDVTEFLFSLSSEEARFSLMCQFIDFYGGKISRWTSTNSPSWLDRILSLENITDDILEDLGAVSDVVNKNQSSYSCKYKLESLLGSMCDLSQRPGLMKFLKNAILLLLGVFPRNHILEEAVLVTTQMFTPQENSSSIQTNASRALAKSMLKKDRQDFLLCGIYGRTEAMNGNIEQARKIFDMALLSTEATSEDLRKKVPILYLWYAEMEITVSASRNNSDSMHRAVYILSCLGSNLKYSPFVGPISRLQVLRARQGFKEQIRSSRSAFSCGAINKESVALICSASLFESMTTGCYSGLEVIEETFPMTFSESNNLECEDLWVYYIKMLQKNLNQLNLSRVWPSISRGVHKYPYNPKSYSATLTLSYLYSVSNNLRLTLDKCSQRDPSVITLLFALSFEWGKAGSDNRIHSLFERALADDKLQKSVLLWRCYLAYEAEIVCNSSAARRVFFRAIHACPWSKRLWLDGFQKLGSVLTLKELSDLQEVMRDKELNIRTDIYEILLEEETNT</sequence>
<dbReference type="PANTHER" id="PTHR13471:SF0">
    <property type="entry name" value="NUCLEAR EXOSOME REGULATOR NRDE2"/>
    <property type="match status" value="1"/>
</dbReference>
<dbReference type="ExpressionAtlas" id="A0A1D6HLP2">
    <property type="expression patterns" value="baseline and differential"/>
</dbReference>
<dbReference type="AlphaFoldDB" id="A0A1D6HLP2"/>
<feature type="compositionally biased region" description="Polar residues" evidence="4">
    <location>
        <begin position="427"/>
        <end position="440"/>
    </location>
</feature>
<dbReference type="PANTHER" id="PTHR13471">
    <property type="entry name" value="TETRATRICOPEPTIDE-LIKE HELICAL"/>
    <property type="match status" value="1"/>
</dbReference>
<dbReference type="GO" id="GO:0005634">
    <property type="term" value="C:nucleus"/>
    <property type="evidence" value="ECO:0007669"/>
    <property type="project" value="UniProtKB-SubCell"/>
</dbReference>
<evidence type="ECO:0000313" key="5">
    <source>
        <dbReference type="EMBL" id="AQK75303.1"/>
    </source>
</evidence>
<feature type="region of interest" description="Disordered" evidence="4">
    <location>
        <begin position="425"/>
        <end position="484"/>
    </location>
</feature>
<organism evidence="5">
    <name type="scientific">Zea mays</name>
    <name type="common">Maize</name>
    <dbReference type="NCBI Taxonomy" id="4577"/>
    <lineage>
        <taxon>Eukaryota</taxon>
        <taxon>Viridiplantae</taxon>
        <taxon>Streptophyta</taxon>
        <taxon>Embryophyta</taxon>
        <taxon>Tracheophyta</taxon>
        <taxon>Spermatophyta</taxon>
        <taxon>Magnoliopsida</taxon>
        <taxon>Liliopsida</taxon>
        <taxon>Poales</taxon>
        <taxon>Poaceae</taxon>
        <taxon>PACMAD clade</taxon>
        <taxon>Panicoideae</taxon>
        <taxon>Andropogonodae</taxon>
        <taxon>Andropogoneae</taxon>
        <taxon>Tripsacinae</taxon>
        <taxon>Zea</taxon>
    </lineage>
</organism>
<evidence type="ECO:0000256" key="1">
    <source>
        <dbReference type="ARBA" id="ARBA00004123"/>
    </source>
</evidence>
<evidence type="ECO:0000256" key="4">
    <source>
        <dbReference type="SAM" id="MobiDB-lite"/>
    </source>
</evidence>
<feature type="compositionally biased region" description="Acidic residues" evidence="4">
    <location>
        <begin position="471"/>
        <end position="484"/>
    </location>
</feature>
<feature type="region of interest" description="Disordered" evidence="4">
    <location>
        <begin position="1"/>
        <end position="39"/>
    </location>
</feature>
<comment type="similarity">
    <text evidence="2">Belongs to the NRDE2 family.</text>
</comment>
<dbReference type="Pfam" id="PF08424">
    <property type="entry name" value="NRDE-2"/>
    <property type="match status" value="1"/>
</dbReference>
<dbReference type="Gene3D" id="1.25.40.10">
    <property type="entry name" value="Tetratricopeptide repeat domain"/>
    <property type="match status" value="2"/>
</dbReference>
<dbReference type="EMBL" id="CM000781">
    <property type="protein sequence ID" value="AQK75303.1"/>
    <property type="molecule type" value="Genomic_DNA"/>
</dbReference>
<evidence type="ECO:0000256" key="3">
    <source>
        <dbReference type="ARBA" id="ARBA00023242"/>
    </source>
</evidence>
<evidence type="ECO:0000256" key="2">
    <source>
        <dbReference type="ARBA" id="ARBA00009265"/>
    </source>
</evidence>
<dbReference type="SUPFAM" id="SSF48452">
    <property type="entry name" value="TPR-like"/>
    <property type="match status" value="1"/>
</dbReference>
<name>A0A1D6HLP2_MAIZE</name>
<dbReference type="InterPro" id="IPR011990">
    <property type="entry name" value="TPR-like_helical_dom_sf"/>
</dbReference>
<dbReference type="GO" id="GO:0006396">
    <property type="term" value="P:RNA processing"/>
    <property type="evidence" value="ECO:0007669"/>
    <property type="project" value="InterPro"/>
</dbReference>
<feature type="compositionally biased region" description="Low complexity" evidence="4">
    <location>
        <begin position="1"/>
        <end position="15"/>
    </location>
</feature>
<dbReference type="InterPro" id="IPR013633">
    <property type="entry name" value="NRDE-2"/>
</dbReference>
<comment type="subcellular location">
    <subcellularLocation>
        <location evidence="1">Nucleus</location>
    </subcellularLocation>
</comment>
<protein>
    <submittedName>
        <fullName evidence="5">UPF0614 C14orf102-like protein</fullName>
    </submittedName>
</protein>
<gene>
    <name evidence="5" type="ORF">ZEAMMB73_Zm00001d018226</name>
</gene>
<feature type="compositionally biased region" description="Polar residues" evidence="4">
    <location>
        <begin position="450"/>
        <end position="469"/>
    </location>
</feature>
<accession>A0A1D6HLP2</accession>
<dbReference type="SMART" id="SM00386">
    <property type="entry name" value="HAT"/>
    <property type="match status" value="4"/>
</dbReference>
<proteinExistence type="inferred from homology"/>
<reference evidence="5" key="1">
    <citation type="submission" date="2015-12" db="EMBL/GenBank/DDBJ databases">
        <title>Update maize B73 reference genome by single molecule sequencing technologies.</title>
        <authorList>
            <consortium name="Maize Genome Sequencing Project"/>
            <person name="Ware D."/>
        </authorList>
    </citation>
    <scope>NUCLEOTIDE SEQUENCE</scope>
    <source>
        <tissue evidence="5">Seedling</tissue>
    </source>
</reference>